<protein>
    <submittedName>
        <fullName evidence="1">Uncharacterized protein</fullName>
    </submittedName>
</protein>
<comment type="caution">
    <text evidence="1">The sequence shown here is derived from an EMBL/GenBank/DDBJ whole genome shotgun (WGS) entry which is preliminary data.</text>
</comment>
<accession>A0AAV6N4T0</accession>
<dbReference type="Proteomes" id="UP000685013">
    <property type="component" value="Chromosome 8"/>
</dbReference>
<proteinExistence type="predicted"/>
<sequence length="81" mass="9193">MTCLENDQVIVYFFPREIENCTADNTTHPKYGLMLVLVKRLMHYPTAPPPLTIIIRMIAHASASQETYALPNCASTAYYNN</sequence>
<keyword evidence="2" id="KW-1185">Reference proteome</keyword>
<name>A0AAV6N4T0_9ROSI</name>
<organism evidence="1 2">
    <name type="scientific">Cucurbita argyrosperma subsp. sororia</name>
    <dbReference type="NCBI Taxonomy" id="37648"/>
    <lineage>
        <taxon>Eukaryota</taxon>
        <taxon>Viridiplantae</taxon>
        <taxon>Streptophyta</taxon>
        <taxon>Embryophyta</taxon>
        <taxon>Tracheophyta</taxon>
        <taxon>Spermatophyta</taxon>
        <taxon>Magnoliopsida</taxon>
        <taxon>eudicotyledons</taxon>
        <taxon>Gunneridae</taxon>
        <taxon>Pentapetalae</taxon>
        <taxon>rosids</taxon>
        <taxon>fabids</taxon>
        <taxon>Cucurbitales</taxon>
        <taxon>Cucurbitaceae</taxon>
        <taxon>Cucurbiteae</taxon>
        <taxon>Cucurbita</taxon>
    </lineage>
</organism>
<dbReference type="EMBL" id="JAGKQH010000008">
    <property type="protein sequence ID" value="KAG6592873.1"/>
    <property type="molecule type" value="Genomic_DNA"/>
</dbReference>
<reference evidence="1 2" key="1">
    <citation type="journal article" date="2021" name="Hortic Res">
        <title>The domestication of Cucurbita argyrosperma as revealed by the genome of its wild relative.</title>
        <authorList>
            <person name="Barrera-Redondo J."/>
            <person name="Sanchez-de la Vega G."/>
            <person name="Aguirre-Liguori J.A."/>
            <person name="Castellanos-Morales G."/>
            <person name="Gutierrez-Guerrero Y.T."/>
            <person name="Aguirre-Dugua X."/>
            <person name="Aguirre-Planter E."/>
            <person name="Tenaillon M.I."/>
            <person name="Lira-Saade R."/>
            <person name="Eguiarte L.E."/>
        </authorList>
    </citation>
    <scope>NUCLEOTIDE SEQUENCE [LARGE SCALE GENOMIC DNA]</scope>
    <source>
        <strain evidence="1">JBR-2021</strain>
    </source>
</reference>
<dbReference type="AlphaFoldDB" id="A0AAV6N4T0"/>
<evidence type="ECO:0000313" key="1">
    <source>
        <dbReference type="EMBL" id="KAG6592873.1"/>
    </source>
</evidence>
<gene>
    <name evidence="1" type="ORF">SDJN03_12349</name>
</gene>
<evidence type="ECO:0000313" key="2">
    <source>
        <dbReference type="Proteomes" id="UP000685013"/>
    </source>
</evidence>
<feature type="non-terminal residue" evidence="1">
    <location>
        <position position="1"/>
    </location>
</feature>